<gene>
    <name evidence="1" type="ORF">BpHYR1_002916</name>
</gene>
<evidence type="ECO:0000313" key="2">
    <source>
        <dbReference type="Proteomes" id="UP000276133"/>
    </source>
</evidence>
<keyword evidence="2" id="KW-1185">Reference proteome</keyword>
<dbReference type="Proteomes" id="UP000276133">
    <property type="component" value="Unassembled WGS sequence"/>
</dbReference>
<proteinExistence type="predicted"/>
<dbReference type="AlphaFoldDB" id="A0A3M7QYC1"/>
<reference evidence="1 2" key="1">
    <citation type="journal article" date="2018" name="Sci. Rep.">
        <title>Genomic signatures of local adaptation to the degree of environmental predictability in rotifers.</title>
        <authorList>
            <person name="Franch-Gras L."/>
            <person name="Hahn C."/>
            <person name="Garcia-Roger E.M."/>
            <person name="Carmona M.J."/>
            <person name="Serra M."/>
            <person name="Gomez A."/>
        </authorList>
    </citation>
    <scope>NUCLEOTIDE SEQUENCE [LARGE SCALE GENOMIC DNA]</scope>
    <source>
        <strain evidence="1">HYR1</strain>
    </source>
</reference>
<protein>
    <submittedName>
        <fullName evidence="1">Uncharacterized protein</fullName>
    </submittedName>
</protein>
<evidence type="ECO:0000313" key="1">
    <source>
        <dbReference type="EMBL" id="RNA16114.1"/>
    </source>
</evidence>
<comment type="caution">
    <text evidence="1">The sequence shown here is derived from an EMBL/GenBank/DDBJ whole genome shotgun (WGS) entry which is preliminary data.</text>
</comment>
<accession>A0A3M7QYC1</accession>
<name>A0A3M7QYC1_BRAPC</name>
<organism evidence="1 2">
    <name type="scientific">Brachionus plicatilis</name>
    <name type="common">Marine rotifer</name>
    <name type="synonym">Brachionus muelleri</name>
    <dbReference type="NCBI Taxonomy" id="10195"/>
    <lineage>
        <taxon>Eukaryota</taxon>
        <taxon>Metazoa</taxon>
        <taxon>Spiralia</taxon>
        <taxon>Gnathifera</taxon>
        <taxon>Rotifera</taxon>
        <taxon>Eurotatoria</taxon>
        <taxon>Monogononta</taxon>
        <taxon>Pseudotrocha</taxon>
        <taxon>Ploima</taxon>
        <taxon>Brachionidae</taxon>
        <taxon>Brachionus</taxon>
    </lineage>
</organism>
<dbReference type="EMBL" id="REGN01004810">
    <property type="protein sequence ID" value="RNA16114.1"/>
    <property type="molecule type" value="Genomic_DNA"/>
</dbReference>
<sequence length="60" mass="7011">MTLYQEDGKFWIIFHQYLNIQIVRSPRGPEEQVTFQELGYDEEEAPYSSTSLGGISNIRK</sequence>